<name>A0A286RLK8_9BACT</name>
<dbReference type="KEGG" id="ttf:THTE_4186"/>
<evidence type="ECO:0000256" key="1">
    <source>
        <dbReference type="SAM" id="MobiDB-lite"/>
    </source>
</evidence>
<organism evidence="2 3">
    <name type="scientific">Thermogutta terrifontis</name>
    <dbReference type="NCBI Taxonomy" id="1331910"/>
    <lineage>
        <taxon>Bacteria</taxon>
        <taxon>Pseudomonadati</taxon>
        <taxon>Planctomycetota</taxon>
        <taxon>Planctomycetia</taxon>
        <taxon>Pirellulales</taxon>
        <taxon>Thermoguttaceae</taxon>
        <taxon>Thermogutta</taxon>
    </lineage>
</organism>
<feature type="region of interest" description="Disordered" evidence="1">
    <location>
        <begin position="1"/>
        <end position="48"/>
    </location>
</feature>
<evidence type="ECO:0000313" key="2">
    <source>
        <dbReference type="EMBL" id="ASV76787.1"/>
    </source>
</evidence>
<gene>
    <name evidence="2" type="ORF">THTE_4186</name>
</gene>
<evidence type="ECO:0000313" key="3">
    <source>
        <dbReference type="Proteomes" id="UP000215086"/>
    </source>
</evidence>
<keyword evidence="3" id="KW-1185">Reference proteome</keyword>
<dbReference type="AlphaFoldDB" id="A0A286RLK8"/>
<dbReference type="EMBL" id="CP018477">
    <property type="protein sequence ID" value="ASV76787.1"/>
    <property type="molecule type" value="Genomic_DNA"/>
</dbReference>
<dbReference type="Proteomes" id="UP000215086">
    <property type="component" value="Chromosome"/>
</dbReference>
<proteinExistence type="predicted"/>
<feature type="compositionally biased region" description="Basic and acidic residues" evidence="1">
    <location>
        <begin position="1"/>
        <end position="14"/>
    </location>
</feature>
<reference evidence="2 3" key="1">
    <citation type="journal article" name="Front. Microbiol.">
        <title>Sugar Metabolism of the First Thermophilic Planctomycete Thermogutta terrifontis: Comparative Genomic and Transcriptomic Approaches.</title>
        <authorList>
            <person name="Elcheninov A.G."/>
            <person name="Menzel P."/>
            <person name="Gudbergsdottir S.R."/>
            <person name="Slesarev A.I."/>
            <person name="Kadnikov V.V."/>
            <person name="Krogh A."/>
            <person name="Bonch-Osmolovskaya E.A."/>
            <person name="Peng X."/>
            <person name="Kublanov I.V."/>
        </authorList>
    </citation>
    <scope>NUCLEOTIDE SEQUENCE [LARGE SCALE GENOMIC DNA]</scope>
    <source>
        <strain evidence="2 3">R1</strain>
    </source>
</reference>
<protein>
    <submittedName>
        <fullName evidence="2">Uncharacterized protein</fullName>
    </submittedName>
</protein>
<accession>A0A286RLK8</accession>
<dbReference type="RefSeq" id="WP_095416498.1">
    <property type="nucleotide sequence ID" value="NZ_CP018477.1"/>
</dbReference>
<sequence length="71" mass="7843">MDYPARESGRDEHVLRKRTWQAGGSGMNLTPTRTGVDVRSPSAGKYGDEAGVTRHRHVATGAVYFVFPAYF</sequence>